<evidence type="ECO:0000313" key="12">
    <source>
        <dbReference type="Proteomes" id="UP000001072"/>
    </source>
</evidence>
<protein>
    <recommendedName>
        <fullName evidence="3 10">Glutamate--cysteine ligase</fullName>
        <ecNumber evidence="3 10">6.3.2.2</ecNumber>
    </recommendedName>
    <alternativeName>
        <fullName evidence="9 10">Gamma-ECS</fullName>
    </alternativeName>
    <alternativeName>
        <fullName evidence="8 10">Gamma-glutamylcysteine synthetase</fullName>
    </alternativeName>
</protein>
<dbReference type="EC" id="6.3.2.2" evidence="3 10"/>
<evidence type="ECO:0000256" key="4">
    <source>
        <dbReference type="ARBA" id="ARBA00022598"/>
    </source>
</evidence>
<comment type="catalytic activity">
    <reaction evidence="10">
        <text>L-cysteine + L-glutamate + ATP = gamma-L-glutamyl-L-cysteine + ADP + phosphate + H(+)</text>
        <dbReference type="Rhea" id="RHEA:13285"/>
        <dbReference type="ChEBI" id="CHEBI:15378"/>
        <dbReference type="ChEBI" id="CHEBI:29985"/>
        <dbReference type="ChEBI" id="CHEBI:30616"/>
        <dbReference type="ChEBI" id="CHEBI:35235"/>
        <dbReference type="ChEBI" id="CHEBI:43474"/>
        <dbReference type="ChEBI" id="CHEBI:58173"/>
        <dbReference type="ChEBI" id="CHEBI:456216"/>
        <dbReference type="EC" id="6.3.2.2"/>
    </reaction>
</comment>
<keyword evidence="12" id="KW-1185">Reference proteome</keyword>
<dbReference type="Gene3D" id="1.10.8.960">
    <property type="match status" value="1"/>
</dbReference>
<evidence type="ECO:0000256" key="1">
    <source>
        <dbReference type="ARBA" id="ARBA00005006"/>
    </source>
</evidence>
<dbReference type="GO" id="GO:0004357">
    <property type="term" value="F:glutamate-cysteine ligase activity"/>
    <property type="evidence" value="ECO:0007669"/>
    <property type="project" value="UniProtKB-UniRule"/>
</dbReference>
<dbReference type="Proteomes" id="UP000001072">
    <property type="component" value="Unassembled WGS sequence"/>
</dbReference>
<dbReference type="UniPathway" id="UPA00142">
    <property type="reaction ID" value="UER00209"/>
</dbReference>
<name>F4RJP8_MELLP</name>
<dbReference type="InterPro" id="IPR004308">
    <property type="entry name" value="GCS"/>
</dbReference>
<dbReference type="PANTHER" id="PTHR11164:SF0">
    <property type="entry name" value="GLUTAMATE--CYSTEINE LIGASE CATALYTIC SUBUNIT"/>
    <property type="match status" value="1"/>
</dbReference>
<dbReference type="HOGENOM" id="CLU_010467_1_0_1"/>
<dbReference type="Pfam" id="PF03074">
    <property type="entry name" value="GCS"/>
    <property type="match status" value="1"/>
</dbReference>
<dbReference type="GO" id="GO:0006750">
    <property type="term" value="P:glutathione biosynthetic process"/>
    <property type="evidence" value="ECO:0007669"/>
    <property type="project" value="UniProtKB-UniRule"/>
</dbReference>
<evidence type="ECO:0000256" key="3">
    <source>
        <dbReference type="ARBA" id="ARBA00012220"/>
    </source>
</evidence>
<keyword evidence="6 10" id="KW-0547">Nucleotide-binding</keyword>
<dbReference type="InterPro" id="IPR014746">
    <property type="entry name" value="Gln_synth/guanido_kin_cat_dom"/>
</dbReference>
<evidence type="ECO:0000256" key="10">
    <source>
        <dbReference type="RuleBase" id="RU367135"/>
    </source>
</evidence>
<evidence type="ECO:0000256" key="6">
    <source>
        <dbReference type="ARBA" id="ARBA00022741"/>
    </source>
</evidence>
<dbReference type="SUPFAM" id="SSF55931">
    <property type="entry name" value="Glutamine synthetase/guanido kinase"/>
    <property type="match status" value="1"/>
</dbReference>
<keyword evidence="7 10" id="KW-0067">ATP-binding</keyword>
<evidence type="ECO:0000256" key="2">
    <source>
        <dbReference type="ARBA" id="ARBA00008100"/>
    </source>
</evidence>
<dbReference type="FunFam" id="3.30.590.50:FF:000002">
    <property type="entry name" value="Glutamate--cysteine ligase catalytic subunit"/>
    <property type="match status" value="1"/>
</dbReference>
<evidence type="ECO:0000313" key="11">
    <source>
        <dbReference type="EMBL" id="EGG07347.1"/>
    </source>
</evidence>
<dbReference type="EMBL" id="GL883104">
    <property type="protein sequence ID" value="EGG07347.1"/>
    <property type="molecule type" value="Genomic_DNA"/>
</dbReference>
<organism evidence="12">
    <name type="scientific">Melampsora larici-populina (strain 98AG31 / pathotype 3-4-7)</name>
    <name type="common">Poplar leaf rust fungus</name>
    <dbReference type="NCBI Taxonomy" id="747676"/>
    <lineage>
        <taxon>Eukaryota</taxon>
        <taxon>Fungi</taxon>
        <taxon>Dikarya</taxon>
        <taxon>Basidiomycota</taxon>
        <taxon>Pucciniomycotina</taxon>
        <taxon>Pucciniomycetes</taxon>
        <taxon>Pucciniales</taxon>
        <taxon>Melampsoraceae</taxon>
        <taxon>Melampsora</taxon>
    </lineage>
</organism>
<dbReference type="PANTHER" id="PTHR11164">
    <property type="entry name" value="GLUTAMATE CYSTEINE LIGASE"/>
    <property type="match status" value="1"/>
</dbReference>
<dbReference type="eggNOG" id="KOG3754">
    <property type="taxonomic scope" value="Eukaryota"/>
</dbReference>
<dbReference type="VEuPathDB" id="FungiDB:MELLADRAFT_74707"/>
<sequence length="620" mass="70344">MGLLALGTPFDWPECSLYANHVRRNGIAQLIKLWDKTHCQVGHQLLWGDEIEYFLISLDQSSNHVNLSLSQLEVLQQLRSINTLQLPSSIDVLPTFHQEYGRFMLESTPGKPYGPSLEDCLKVEYDMRFRRKLAQSRLLPHQHLITLTSFPTLGAPGTFTEPYHAPCGPVAQSLFLPDQVINEHVRFPTLTANIRQRRGSKVAIYLPIYHDTHTPPDTVHLNGHRPDILIPDDIPDDHIYLDAMGFGMGCCCLQLTFQAQSVSQARTLYDALVPIAPIMLALSAASPIYKGFLTDVDCRWSVISGAVDDRNQAERFLPSAYCGMELPKSRYDSVSVYIADDPIHRSEYDDIPAPLDAEFEAELLSNGLDRLIARHFAHLFIRDPLVVFSETLKDVSPDSTDHFENIQSTNWQSLRFKPPPSMDSEIGWRVEFRTMEVQITDFENAAYSTFITLLVRAILAFGLNFYIPLSKVDENMKRAQRRDACKTERFYFRKEVFPNSNNTKTSVQEEYEEMTINEIINGKGNYLGLLGIVRKYIATQPGIKDKLERYLELIEGRARGRLMTTASYLRKVVKEDPNYQHDSVVGDQVTHGIVMRAKGIEEGSIVAEELLGAGYVRVDV</sequence>
<dbReference type="InParanoid" id="F4RJP8"/>
<dbReference type="KEGG" id="mlr:MELLADRAFT_74707"/>
<dbReference type="AlphaFoldDB" id="F4RJP8"/>
<proteinExistence type="inferred from homology"/>
<evidence type="ECO:0000256" key="8">
    <source>
        <dbReference type="ARBA" id="ARBA00030585"/>
    </source>
</evidence>
<dbReference type="GeneID" id="18932590"/>
<dbReference type="GO" id="GO:0005524">
    <property type="term" value="F:ATP binding"/>
    <property type="evidence" value="ECO:0007669"/>
    <property type="project" value="UniProtKB-UniRule"/>
</dbReference>
<gene>
    <name evidence="11" type="ORF">MELLADRAFT_74707</name>
</gene>
<dbReference type="GO" id="GO:0017109">
    <property type="term" value="C:glutamate-cysteine ligase complex"/>
    <property type="evidence" value="ECO:0007669"/>
    <property type="project" value="TreeGrafter"/>
</dbReference>
<evidence type="ECO:0000256" key="7">
    <source>
        <dbReference type="ARBA" id="ARBA00022840"/>
    </source>
</evidence>
<evidence type="ECO:0000256" key="5">
    <source>
        <dbReference type="ARBA" id="ARBA00022684"/>
    </source>
</evidence>
<dbReference type="Gene3D" id="3.30.590.50">
    <property type="match status" value="2"/>
</dbReference>
<dbReference type="STRING" id="747676.F4RJP8"/>
<keyword evidence="5 10" id="KW-0317">Glutathione biosynthesis</keyword>
<comment type="similarity">
    <text evidence="2 10">Belongs to the glutamate--cysteine ligase type 3 family.</text>
</comment>
<dbReference type="FunCoup" id="F4RJP8">
    <property type="interactions" value="221"/>
</dbReference>
<evidence type="ECO:0000256" key="9">
    <source>
        <dbReference type="ARBA" id="ARBA00032122"/>
    </source>
</evidence>
<dbReference type="OrthoDB" id="7939818at2759"/>
<dbReference type="RefSeq" id="XP_007409254.1">
    <property type="nucleotide sequence ID" value="XM_007409192.1"/>
</dbReference>
<keyword evidence="4 10" id="KW-0436">Ligase</keyword>
<dbReference type="FunFam" id="3.30.590.50:FF:000007">
    <property type="entry name" value="Glutamate--cysteine ligase"/>
    <property type="match status" value="1"/>
</dbReference>
<accession>F4RJP8</accession>
<reference evidence="12" key="1">
    <citation type="journal article" date="2011" name="Proc. Natl. Acad. Sci. U.S.A.">
        <title>Obligate biotrophy features unraveled by the genomic analysis of rust fungi.</title>
        <authorList>
            <person name="Duplessis S."/>
            <person name="Cuomo C.A."/>
            <person name="Lin Y.-C."/>
            <person name="Aerts A."/>
            <person name="Tisserant E."/>
            <person name="Veneault-Fourrey C."/>
            <person name="Joly D.L."/>
            <person name="Hacquard S."/>
            <person name="Amselem J."/>
            <person name="Cantarel B.L."/>
            <person name="Chiu R."/>
            <person name="Coutinho P.M."/>
            <person name="Feau N."/>
            <person name="Field M."/>
            <person name="Frey P."/>
            <person name="Gelhaye E."/>
            <person name="Goldberg J."/>
            <person name="Grabherr M.G."/>
            <person name="Kodira C.D."/>
            <person name="Kohler A."/>
            <person name="Kuees U."/>
            <person name="Lindquist E.A."/>
            <person name="Lucas S.M."/>
            <person name="Mago R."/>
            <person name="Mauceli E."/>
            <person name="Morin E."/>
            <person name="Murat C."/>
            <person name="Pangilinan J.L."/>
            <person name="Park R."/>
            <person name="Pearson M."/>
            <person name="Quesneville H."/>
            <person name="Rouhier N."/>
            <person name="Sakthikumar S."/>
            <person name="Salamov A.A."/>
            <person name="Schmutz J."/>
            <person name="Selles B."/>
            <person name="Shapiro H."/>
            <person name="Tanguay P."/>
            <person name="Tuskan G.A."/>
            <person name="Henrissat B."/>
            <person name="Van de Peer Y."/>
            <person name="Rouze P."/>
            <person name="Ellis J.G."/>
            <person name="Dodds P.N."/>
            <person name="Schein J.E."/>
            <person name="Zhong S."/>
            <person name="Hamelin R.C."/>
            <person name="Grigoriev I.V."/>
            <person name="Szabo L.J."/>
            <person name="Martin F."/>
        </authorList>
    </citation>
    <scope>NUCLEOTIDE SEQUENCE [LARGE SCALE GENOMIC DNA]</scope>
    <source>
        <strain evidence="12">98AG31 / pathotype 3-4-7</strain>
    </source>
</reference>
<comment type="pathway">
    <text evidence="1 10">Sulfur metabolism; glutathione biosynthesis; glutathione from L-cysteine and L-glutamate: step 1/2.</text>
</comment>